<dbReference type="InterPro" id="IPR021668">
    <property type="entry name" value="TAN"/>
</dbReference>
<dbReference type="Proteomes" id="UP000694427">
    <property type="component" value="Unplaced"/>
</dbReference>
<feature type="domain" description="Telomere-length maintenance and DNA damage repair" evidence="1">
    <location>
        <begin position="1"/>
        <end position="112"/>
    </location>
</feature>
<dbReference type="Ensembl" id="ENSCCRT00010134583.1">
    <property type="protein sequence ID" value="ENSCCRP00010121168.1"/>
    <property type="gene ID" value="ENSCCRG00010052937.1"/>
</dbReference>
<accession>A0A8C1RW11</accession>
<reference evidence="2" key="1">
    <citation type="submission" date="2025-08" db="UniProtKB">
        <authorList>
            <consortium name="Ensembl"/>
        </authorList>
    </citation>
    <scope>IDENTIFICATION</scope>
</reference>
<dbReference type="SMART" id="SM01342">
    <property type="entry name" value="TAN"/>
    <property type="match status" value="1"/>
</dbReference>
<sequence>MHHLFFQKEVDRFRTLIHSPDTVEELDRTSGCKGSTHLFQFLQKFLQKETEVLQSGTASKNMQEISSLMKYFIRCANQCPKLKCAELISILLKNIVSVCKYWCEMSRQQWHSECMSVTC</sequence>
<proteinExistence type="predicted"/>
<organism evidence="2 3">
    <name type="scientific">Cyprinus carpio</name>
    <name type="common">Common carp</name>
    <dbReference type="NCBI Taxonomy" id="7962"/>
    <lineage>
        <taxon>Eukaryota</taxon>
        <taxon>Metazoa</taxon>
        <taxon>Chordata</taxon>
        <taxon>Craniata</taxon>
        <taxon>Vertebrata</taxon>
        <taxon>Euteleostomi</taxon>
        <taxon>Actinopterygii</taxon>
        <taxon>Neopterygii</taxon>
        <taxon>Teleostei</taxon>
        <taxon>Ostariophysi</taxon>
        <taxon>Cypriniformes</taxon>
        <taxon>Cyprinidae</taxon>
        <taxon>Cyprininae</taxon>
        <taxon>Cyprinus</taxon>
    </lineage>
</organism>
<dbReference type="AlphaFoldDB" id="A0A8C1RW11"/>
<evidence type="ECO:0000313" key="3">
    <source>
        <dbReference type="Proteomes" id="UP000694427"/>
    </source>
</evidence>
<dbReference type="Pfam" id="PF11640">
    <property type="entry name" value="TAN"/>
    <property type="match status" value="1"/>
</dbReference>
<keyword evidence="3" id="KW-1185">Reference proteome</keyword>
<protein>
    <recommendedName>
        <fullName evidence="1">Telomere-length maintenance and DNA damage repair domain-containing protein</fullName>
    </recommendedName>
</protein>
<reference evidence="2" key="2">
    <citation type="submission" date="2025-09" db="UniProtKB">
        <authorList>
            <consortium name="Ensembl"/>
        </authorList>
    </citation>
    <scope>IDENTIFICATION</scope>
</reference>
<dbReference type="GO" id="GO:0004674">
    <property type="term" value="F:protein serine/threonine kinase activity"/>
    <property type="evidence" value="ECO:0007669"/>
    <property type="project" value="InterPro"/>
</dbReference>
<evidence type="ECO:0000313" key="2">
    <source>
        <dbReference type="Ensembl" id="ENSCCRP00010121168.1"/>
    </source>
</evidence>
<name>A0A8C1RW11_CYPCA</name>
<evidence type="ECO:0000259" key="1">
    <source>
        <dbReference type="SMART" id="SM01342"/>
    </source>
</evidence>